<dbReference type="InterPro" id="IPR055312">
    <property type="entry name" value="FBL15-like"/>
</dbReference>
<dbReference type="Pfam" id="PF24758">
    <property type="entry name" value="LRR_At5g56370"/>
    <property type="match status" value="1"/>
</dbReference>
<protein>
    <recommendedName>
        <fullName evidence="1">F-box/LRR-repeat protein 15/At3g58940/PEG3-like LRR domain-containing protein</fullName>
    </recommendedName>
</protein>
<dbReference type="OrthoDB" id="589267at2759"/>
<dbReference type="PANTHER" id="PTHR34709:SF52">
    <property type="entry name" value="OS07G0548100 PROTEIN"/>
    <property type="match status" value="1"/>
</dbReference>
<dbReference type="EMBL" id="PQIB02000011">
    <property type="protein sequence ID" value="RLM85447.1"/>
    <property type="molecule type" value="Genomic_DNA"/>
</dbReference>
<organism evidence="2 3">
    <name type="scientific">Panicum miliaceum</name>
    <name type="common">Proso millet</name>
    <name type="synonym">Broomcorn millet</name>
    <dbReference type="NCBI Taxonomy" id="4540"/>
    <lineage>
        <taxon>Eukaryota</taxon>
        <taxon>Viridiplantae</taxon>
        <taxon>Streptophyta</taxon>
        <taxon>Embryophyta</taxon>
        <taxon>Tracheophyta</taxon>
        <taxon>Spermatophyta</taxon>
        <taxon>Magnoliopsida</taxon>
        <taxon>Liliopsida</taxon>
        <taxon>Poales</taxon>
        <taxon>Poaceae</taxon>
        <taxon>PACMAD clade</taxon>
        <taxon>Panicoideae</taxon>
        <taxon>Panicodae</taxon>
        <taxon>Paniceae</taxon>
        <taxon>Panicinae</taxon>
        <taxon>Panicum</taxon>
        <taxon>Panicum sect. Panicum</taxon>
    </lineage>
</organism>
<gene>
    <name evidence="2" type="ORF">C2845_PM04G00120</name>
</gene>
<dbReference type="SUPFAM" id="SSF81383">
    <property type="entry name" value="F-box domain"/>
    <property type="match status" value="1"/>
</dbReference>
<name>A0A3L6QNL1_PANMI</name>
<proteinExistence type="predicted"/>
<dbReference type="PANTHER" id="PTHR34709">
    <property type="entry name" value="OS10G0396666 PROTEIN"/>
    <property type="match status" value="1"/>
</dbReference>
<dbReference type="InterPro" id="IPR036047">
    <property type="entry name" value="F-box-like_dom_sf"/>
</dbReference>
<comment type="caution">
    <text evidence="2">The sequence shown here is derived from an EMBL/GenBank/DDBJ whole genome shotgun (WGS) entry which is preliminary data.</text>
</comment>
<evidence type="ECO:0000313" key="2">
    <source>
        <dbReference type="EMBL" id="RLM85447.1"/>
    </source>
</evidence>
<accession>A0A3L6QNL1</accession>
<evidence type="ECO:0000259" key="1">
    <source>
        <dbReference type="Pfam" id="PF24758"/>
    </source>
</evidence>
<dbReference type="InterPro" id="IPR055411">
    <property type="entry name" value="LRR_FXL15/At3g58940/PEG3-like"/>
</dbReference>
<dbReference type="AlphaFoldDB" id="A0A3L6QNL1"/>
<sequence>MEPNLSGGQLAAKLSEDDAGVDRLSALPNDVLLRILLRLEDAAAAGRTSVLASRWRRLWARLPELRFPFSPELRAIGSALAAHEAAISRLDVGAESAAPESVAAWLLVAARRLSGSLVFTNRVPAGKDANNEAGEKRGAFELPCLENATTVSLDLGGLGVAVPPAGVFARLTELSLSHVQFRGPCALGDALSSRRCPCLEKLTVHDTLGLNNITIDSNSLRHMELANMRGLQQLTIVVPALEHLKVLACFFRNRNRPVANISARQLKVLKWGDLFDRSSVKLGRMKHLESLCTDLFLVYGSSPNHSCLALLRCFKIIQELHLMLVYLPDINDEAYLLEDMKMLPGVMCLNLSVVSNGHAFGTSLFHVLRLCSGCRKLSLELSRKGLEEQSTCPPGCICDELQNWKTEELLLNHLQEVEITEFSGSEHEVTFVKLLFKWATEVLTKITVSFNSLMTESMAKKMYKILRSFSRPEICMEFFMSKDMVKVLYVPED</sequence>
<dbReference type="STRING" id="4540.A0A3L6QNL1"/>
<dbReference type="Proteomes" id="UP000275267">
    <property type="component" value="Unassembled WGS sequence"/>
</dbReference>
<feature type="domain" description="F-box/LRR-repeat protein 15/At3g58940/PEG3-like LRR" evidence="1">
    <location>
        <begin position="150"/>
        <end position="269"/>
    </location>
</feature>
<reference evidence="3" key="1">
    <citation type="journal article" date="2019" name="Nat. Commun.">
        <title>The genome of broomcorn millet.</title>
        <authorList>
            <person name="Zou C."/>
            <person name="Miki D."/>
            <person name="Li D."/>
            <person name="Tang Q."/>
            <person name="Xiao L."/>
            <person name="Rajput S."/>
            <person name="Deng P."/>
            <person name="Jia W."/>
            <person name="Huang R."/>
            <person name="Zhang M."/>
            <person name="Sun Y."/>
            <person name="Hu J."/>
            <person name="Fu X."/>
            <person name="Schnable P.S."/>
            <person name="Li F."/>
            <person name="Zhang H."/>
            <person name="Feng B."/>
            <person name="Zhu X."/>
            <person name="Liu R."/>
            <person name="Schnable J.C."/>
            <person name="Zhu J.-K."/>
            <person name="Zhang H."/>
        </authorList>
    </citation>
    <scope>NUCLEOTIDE SEQUENCE [LARGE SCALE GENOMIC DNA]</scope>
</reference>
<evidence type="ECO:0000313" key="3">
    <source>
        <dbReference type="Proteomes" id="UP000275267"/>
    </source>
</evidence>
<keyword evidence="3" id="KW-1185">Reference proteome</keyword>
<dbReference type="SUPFAM" id="SSF52058">
    <property type="entry name" value="L domain-like"/>
    <property type="match status" value="1"/>
</dbReference>